<dbReference type="PRINTS" id="PR00081">
    <property type="entry name" value="GDHRDH"/>
</dbReference>
<sequence length="247" mass="26409">MPTYVIIGASRGIGLEIYLAEFVANGGRQNVHVLQADVVDDAAMKKAAENVSGIGNGAVDVLIHNASRQPHSTVHRGFFDYPDGGELDKDFLENFKANALGVVHSVNAFLPLLRKGSAKKIVVIGTSMGHLDFTWKLRIETGVAYGASKAAADLIVTKYAVLLEDENFIVTGLLPGLVDTSATAIDAPDEETIATLGRRMEKLKKANPNFDTTPMKLEAGVHQLLEAIQSLTPADNGTLKFAGGHKF</sequence>
<dbReference type="EMBL" id="KZ110610">
    <property type="protein sequence ID" value="OSX56992.1"/>
    <property type="molecule type" value="Genomic_DNA"/>
</dbReference>
<dbReference type="STRING" id="670580.A0A1X6MLD3"/>
<evidence type="ECO:0008006" key="4">
    <source>
        <dbReference type="Google" id="ProtNLM"/>
    </source>
</evidence>
<proteinExistence type="predicted"/>
<dbReference type="Proteomes" id="UP000194127">
    <property type="component" value="Unassembled WGS sequence"/>
</dbReference>
<dbReference type="RefSeq" id="XP_024333786.1">
    <property type="nucleotide sequence ID" value="XM_024487311.1"/>
</dbReference>
<evidence type="ECO:0000313" key="2">
    <source>
        <dbReference type="EMBL" id="OSX56992.1"/>
    </source>
</evidence>
<reference evidence="2 3" key="1">
    <citation type="submission" date="2017-04" db="EMBL/GenBank/DDBJ databases">
        <title>Genome Sequence of the Model Brown-Rot Fungus Postia placenta SB12.</title>
        <authorList>
            <consortium name="DOE Joint Genome Institute"/>
            <person name="Gaskell J."/>
            <person name="Kersten P."/>
            <person name="Larrondo L.F."/>
            <person name="Canessa P."/>
            <person name="Martinez D."/>
            <person name="Hibbett D."/>
            <person name="Schmoll M."/>
            <person name="Kubicek C.P."/>
            <person name="Martinez A.T."/>
            <person name="Yadav J."/>
            <person name="Master E."/>
            <person name="Magnuson J.K."/>
            <person name="James T."/>
            <person name="Yaver D."/>
            <person name="Berka R."/>
            <person name="Labutti K."/>
            <person name="Lipzen A."/>
            <person name="Aerts A."/>
            <person name="Barry K."/>
            <person name="Henrissat B."/>
            <person name="Blanchette R."/>
            <person name="Grigoriev I."/>
            <person name="Cullen D."/>
        </authorList>
    </citation>
    <scope>NUCLEOTIDE SEQUENCE [LARGE SCALE GENOMIC DNA]</scope>
    <source>
        <strain evidence="2 3">MAD-698-R-SB12</strain>
    </source>
</reference>
<dbReference type="SUPFAM" id="SSF51735">
    <property type="entry name" value="NAD(P)-binding Rossmann-fold domains"/>
    <property type="match status" value="1"/>
</dbReference>
<dbReference type="AlphaFoldDB" id="A0A1X6MLD3"/>
<dbReference type="PANTHER" id="PTHR45458:SF3">
    <property type="entry name" value="CHAIN DEHYDROGENASE (ATSC), PUTATIVE-RELATED"/>
    <property type="match status" value="1"/>
</dbReference>
<dbReference type="GO" id="GO:0016616">
    <property type="term" value="F:oxidoreductase activity, acting on the CH-OH group of donors, NAD or NADP as acceptor"/>
    <property type="evidence" value="ECO:0007669"/>
    <property type="project" value="TreeGrafter"/>
</dbReference>
<dbReference type="PANTHER" id="PTHR45458">
    <property type="entry name" value="SHORT-CHAIN DEHYDROGENASE/REDUCTASE SDR"/>
    <property type="match status" value="1"/>
</dbReference>
<dbReference type="OrthoDB" id="9876299at2759"/>
<keyword evidence="3" id="KW-1185">Reference proteome</keyword>
<dbReference type="Pfam" id="PF00106">
    <property type="entry name" value="adh_short"/>
    <property type="match status" value="1"/>
</dbReference>
<dbReference type="Gene3D" id="3.40.50.720">
    <property type="entry name" value="NAD(P)-binding Rossmann-like Domain"/>
    <property type="match status" value="1"/>
</dbReference>
<gene>
    <name evidence="2" type="ORF">POSPLADRAFT_1158340</name>
</gene>
<dbReference type="InterPro" id="IPR036291">
    <property type="entry name" value="NAD(P)-bd_dom_sf"/>
</dbReference>
<dbReference type="InterPro" id="IPR002347">
    <property type="entry name" value="SDR_fam"/>
</dbReference>
<evidence type="ECO:0000256" key="1">
    <source>
        <dbReference type="ARBA" id="ARBA00022857"/>
    </source>
</evidence>
<protein>
    <recommendedName>
        <fullName evidence="4">NAD(P)-binding protein</fullName>
    </recommendedName>
</protein>
<name>A0A1X6MLD3_9APHY</name>
<accession>A0A1X6MLD3</accession>
<dbReference type="PROSITE" id="PS00061">
    <property type="entry name" value="ADH_SHORT"/>
    <property type="match status" value="1"/>
</dbReference>
<keyword evidence="1" id="KW-0521">NADP</keyword>
<evidence type="ECO:0000313" key="3">
    <source>
        <dbReference type="Proteomes" id="UP000194127"/>
    </source>
</evidence>
<organism evidence="2 3">
    <name type="scientific">Postia placenta MAD-698-R-SB12</name>
    <dbReference type="NCBI Taxonomy" id="670580"/>
    <lineage>
        <taxon>Eukaryota</taxon>
        <taxon>Fungi</taxon>
        <taxon>Dikarya</taxon>
        <taxon>Basidiomycota</taxon>
        <taxon>Agaricomycotina</taxon>
        <taxon>Agaricomycetes</taxon>
        <taxon>Polyporales</taxon>
        <taxon>Adustoporiaceae</taxon>
        <taxon>Rhodonia</taxon>
    </lineage>
</organism>
<dbReference type="InterPro" id="IPR020904">
    <property type="entry name" value="Sc_DH/Rdtase_CS"/>
</dbReference>
<dbReference type="GeneID" id="36332260"/>
<dbReference type="InterPro" id="IPR052184">
    <property type="entry name" value="SDR_enzymes"/>
</dbReference>